<name>A0AAD9ZHP3_9LECA</name>
<dbReference type="PANTHER" id="PTHR15822:SF4">
    <property type="entry name" value="TYROSYL-DNA PHOSPHODIESTERASE 2"/>
    <property type="match status" value="1"/>
</dbReference>
<dbReference type="InterPro" id="IPR005135">
    <property type="entry name" value="Endo/exonuclease/phosphatase"/>
</dbReference>
<dbReference type="GO" id="GO:0006302">
    <property type="term" value="P:double-strand break repair"/>
    <property type="evidence" value="ECO:0007669"/>
    <property type="project" value="TreeGrafter"/>
</dbReference>
<dbReference type="PANTHER" id="PTHR15822">
    <property type="entry name" value="TRAF AND TNF RECEPTOR-ASSOCIATED PROTEIN"/>
    <property type="match status" value="1"/>
</dbReference>
<evidence type="ECO:0000313" key="12">
    <source>
        <dbReference type="EMBL" id="KAK3178935.1"/>
    </source>
</evidence>
<dbReference type="InterPro" id="IPR051547">
    <property type="entry name" value="TDP2-like"/>
</dbReference>
<dbReference type="Gene3D" id="3.60.10.10">
    <property type="entry name" value="Endonuclease/exonuclease/phosphatase"/>
    <property type="match status" value="1"/>
</dbReference>
<dbReference type="GO" id="GO:0003697">
    <property type="term" value="F:single-stranded DNA binding"/>
    <property type="evidence" value="ECO:0007669"/>
    <property type="project" value="TreeGrafter"/>
</dbReference>
<accession>A0AAD9ZHP3</accession>
<evidence type="ECO:0000256" key="5">
    <source>
        <dbReference type="ARBA" id="ARBA00022723"/>
    </source>
</evidence>
<evidence type="ECO:0000256" key="4">
    <source>
        <dbReference type="ARBA" id="ARBA00022722"/>
    </source>
</evidence>
<comment type="cofactor">
    <cofactor evidence="2">
        <name>Mg(2+)</name>
        <dbReference type="ChEBI" id="CHEBI:18420"/>
    </cofactor>
</comment>
<evidence type="ECO:0000256" key="8">
    <source>
        <dbReference type="ARBA" id="ARBA00022842"/>
    </source>
</evidence>
<dbReference type="GO" id="GO:0005737">
    <property type="term" value="C:cytoplasm"/>
    <property type="evidence" value="ECO:0007669"/>
    <property type="project" value="TreeGrafter"/>
</dbReference>
<evidence type="ECO:0000256" key="1">
    <source>
        <dbReference type="ARBA" id="ARBA00001936"/>
    </source>
</evidence>
<keyword evidence="4" id="KW-0540">Nuclease</keyword>
<reference evidence="12" key="1">
    <citation type="submission" date="2022-11" db="EMBL/GenBank/DDBJ databases">
        <title>Chromosomal genome sequence assembly and mating type (MAT) locus characterization of the leprose asexual lichenized fungus Lepraria neglecta (Nyl.) Erichsen.</title>
        <authorList>
            <person name="Allen J.L."/>
            <person name="Pfeffer B."/>
        </authorList>
    </citation>
    <scope>NUCLEOTIDE SEQUENCE</scope>
    <source>
        <strain evidence="12">Allen 5258</strain>
    </source>
</reference>
<dbReference type="Proteomes" id="UP001276659">
    <property type="component" value="Unassembled WGS sequence"/>
</dbReference>
<dbReference type="SUPFAM" id="SSF56219">
    <property type="entry name" value="DNase I-like"/>
    <property type="match status" value="1"/>
</dbReference>
<dbReference type="GO" id="GO:0070260">
    <property type="term" value="F:5'-tyrosyl-DNA phosphodiesterase activity"/>
    <property type="evidence" value="ECO:0007669"/>
    <property type="project" value="TreeGrafter"/>
</dbReference>
<organism evidence="12 13">
    <name type="scientific">Lepraria neglecta</name>
    <dbReference type="NCBI Taxonomy" id="209136"/>
    <lineage>
        <taxon>Eukaryota</taxon>
        <taxon>Fungi</taxon>
        <taxon>Dikarya</taxon>
        <taxon>Ascomycota</taxon>
        <taxon>Pezizomycotina</taxon>
        <taxon>Lecanoromycetes</taxon>
        <taxon>OSLEUM clade</taxon>
        <taxon>Lecanoromycetidae</taxon>
        <taxon>Lecanorales</taxon>
        <taxon>Lecanorineae</taxon>
        <taxon>Stereocaulaceae</taxon>
        <taxon>Lepraria</taxon>
    </lineage>
</organism>
<protein>
    <recommendedName>
        <fullName evidence="11">Endonuclease/exonuclease/phosphatase domain-containing protein</fullName>
    </recommendedName>
</protein>
<sequence length="316" mass="35590">MSQEAGRADSSPINQPYYSFRNGKWQETNACVQLAALPSPVKLFTWNIDFQKPNGDQRMKTALQHLYSLIAALPQETVVVIFFQEMVHEDLATIQSTPWIQSHFHITDIDSSNWLSTYGIITLISKGLPIVSVFRTRYRSDMGRDGLYVDIRDKFTIVRLCNTHLESIVAHPRLRPGQVELASQYLHGQFVDAGVVAGDFNAIEEFDRTLHIEHGLKDAYLENGGVEDHESGYTWGMQSGESGRRYGVSRTDKMLFCGKIQVKNLERFGAGLKIKIGEGEEAVETEDEDGDGTTQFVTDHLGLMADLYLEMGSQNY</sequence>
<keyword evidence="13" id="KW-1185">Reference proteome</keyword>
<evidence type="ECO:0000256" key="10">
    <source>
        <dbReference type="ARBA" id="ARBA00023242"/>
    </source>
</evidence>
<comment type="cofactor">
    <cofactor evidence="1">
        <name>Mn(2+)</name>
        <dbReference type="ChEBI" id="CHEBI:29035"/>
    </cofactor>
</comment>
<evidence type="ECO:0000256" key="2">
    <source>
        <dbReference type="ARBA" id="ARBA00001946"/>
    </source>
</evidence>
<comment type="subcellular location">
    <subcellularLocation>
        <location evidence="3">Nucleus</location>
        <location evidence="3">PML body</location>
    </subcellularLocation>
</comment>
<evidence type="ECO:0000259" key="11">
    <source>
        <dbReference type="Pfam" id="PF03372"/>
    </source>
</evidence>
<comment type="caution">
    <text evidence="12">The sequence shown here is derived from an EMBL/GenBank/DDBJ whole genome shotgun (WGS) entry which is preliminary data.</text>
</comment>
<evidence type="ECO:0000256" key="9">
    <source>
        <dbReference type="ARBA" id="ARBA00023204"/>
    </source>
</evidence>
<evidence type="ECO:0000256" key="7">
    <source>
        <dbReference type="ARBA" id="ARBA00022801"/>
    </source>
</evidence>
<keyword evidence="7" id="KW-0378">Hydrolase</keyword>
<dbReference type="AlphaFoldDB" id="A0AAD9ZHP3"/>
<dbReference type="CDD" id="cd09080">
    <property type="entry name" value="TDP2"/>
    <property type="match status" value="1"/>
</dbReference>
<evidence type="ECO:0000313" key="13">
    <source>
        <dbReference type="Proteomes" id="UP001276659"/>
    </source>
</evidence>
<keyword evidence="6" id="KW-0227">DNA damage</keyword>
<evidence type="ECO:0000256" key="6">
    <source>
        <dbReference type="ARBA" id="ARBA00022763"/>
    </source>
</evidence>
<dbReference type="EMBL" id="JASNWA010000003">
    <property type="protein sequence ID" value="KAK3178935.1"/>
    <property type="molecule type" value="Genomic_DNA"/>
</dbReference>
<evidence type="ECO:0000256" key="3">
    <source>
        <dbReference type="ARBA" id="ARBA00004322"/>
    </source>
</evidence>
<proteinExistence type="predicted"/>
<gene>
    <name evidence="12" type="ORF">OEA41_001073</name>
</gene>
<dbReference type="InterPro" id="IPR036691">
    <property type="entry name" value="Endo/exonu/phosph_ase_sf"/>
</dbReference>
<keyword evidence="10" id="KW-0539">Nucleus</keyword>
<keyword evidence="5" id="KW-0479">Metal-binding</keyword>
<dbReference type="GO" id="GO:0046872">
    <property type="term" value="F:metal ion binding"/>
    <property type="evidence" value="ECO:0007669"/>
    <property type="project" value="UniProtKB-KW"/>
</dbReference>
<keyword evidence="9" id="KW-0234">DNA repair</keyword>
<keyword evidence="8" id="KW-0460">Magnesium</keyword>
<dbReference type="Pfam" id="PF03372">
    <property type="entry name" value="Exo_endo_phos"/>
    <property type="match status" value="1"/>
</dbReference>
<dbReference type="GO" id="GO:0004518">
    <property type="term" value="F:nuclease activity"/>
    <property type="evidence" value="ECO:0007669"/>
    <property type="project" value="UniProtKB-KW"/>
</dbReference>
<feature type="domain" description="Endonuclease/exonuclease/phosphatase" evidence="11">
    <location>
        <begin position="45"/>
        <end position="272"/>
    </location>
</feature>